<gene>
    <name evidence="4" type="ORF">CYFA0S_18e01024g</name>
</gene>
<sequence length="406" mass="45189">MSSHEEYSSDEEDVDATTKSSVFLGFVDAEINNEEDEPTVEDTFIGGQPVWLDPENPPADDLLICKNCQSPMALLLQAFAPLEGVLYDRVVYVLGCKKSECNRAPGSVRAIRGVLKDPKRIAELEKQQEEELKSQLDERLKLENQRNYLFDEKKTGSTENNPFSASGSNPFSSSSTGSNPFSASPFNQKKVDEKPTFSSIASKAAPPKPQPKKSTLAKKLPEYPGYFAYVDPEKFNKKPQSKKLPENMNISDSALDLDEVGSSSGKERELNPEAQAISAGLDDKVFQHFSDIVEYNPGQILRYDLGGKPLLFSSKDDTAKKVSKNLVPNPSYNPSSTRHFELQLMPKAILDLEKGETAITGGIEWGTIIVYTDVEDYMPGLTETQHVGYVEEWVGVQWEEQITRRT</sequence>
<feature type="domain" description="Programmed cell death protein 2 C-terminal" evidence="3">
    <location>
        <begin position="283"/>
        <end position="398"/>
    </location>
</feature>
<evidence type="ECO:0000313" key="4">
    <source>
        <dbReference type="EMBL" id="CDR45402.1"/>
    </source>
</evidence>
<organism evidence="4">
    <name type="scientific">Cyberlindnera fabianii</name>
    <name type="common">Yeast</name>
    <name type="synonym">Hansenula fabianii</name>
    <dbReference type="NCBI Taxonomy" id="36022"/>
    <lineage>
        <taxon>Eukaryota</taxon>
        <taxon>Fungi</taxon>
        <taxon>Dikarya</taxon>
        <taxon>Ascomycota</taxon>
        <taxon>Saccharomycotina</taxon>
        <taxon>Saccharomycetes</taxon>
        <taxon>Phaffomycetales</taxon>
        <taxon>Phaffomycetaceae</taxon>
        <taxon>Cyberlindnera</taxon>
    </lineage>
</organism>
<dbReference type="PANTHER" id="PTHR47524:SF1">
    <property type="entry name" value="20S RRNA ACCUMULATION PROTEIN 4"/>
    <property type="match status" value="1"/>
</dbReference>
<feature type="coiled-coil region" evidence="1">
    <location>
        <begin position="119"/>
        <end position="146"/>
    </location>
</feature>
<dbReference type="GO" id="GO:0005737">
    <property type="term" value="C:cytoplasm"/>
    <property type="evidence" value="ECO:0007669"/>
    <property type="project" value="InterPro"/>
</dbReference>
<accession>A0A061BBY9</accession>
<feature type="region of interest" description="Disordered" evidence="2">
    <location>
        <begin position="237"/>
        <end position="269"/>
    </location>
</feature>
<reference evidence="4" key="1">
    <citation type="journal article" date="2014" name="Genome Announc.">
        <title>Genome sequence of the yeast Cyberlindnera fabianii (Hansenula fabianii).</title>
        <authorList>
            <person name="Freel K.C."/>
            <person name="Sarilar V."/>
            <person name="Neuveglise C."/>
            <person name="Devillers H."/>
            <person name="Friedrich A."/>
            <person name="Schacherer J."/>
        </authorList>
    </citation>
    <scope>NUCLEOTIDE SEQUENCE</scope>
    <source>
        <strain evidence="4">YJS4271</strain>
    </source>
</reference>
<feature type="region of interest" description="Disordered" evidence="2">
    <location>
        <begin position="150"/>
        <end position="217"/>
    </location>
</feature>
<protein>
    <submittedName>
        <fullName evidence="4">CYFA0S18e01024g1_1</fullName>
    </submittedName>
</protein>
<evidence type="ECO:0000259" key="3">
    <source>
        <dbReference type="Pfam" id="PF04194"/>
    </source>
</evidence>
<dbReference type="OrthoDB" id="443682at2759"/>
<dbReference type="AlphaFoldDB" id="A0A061BBY9"/>
<dbReference type="EMBL" id="LK052903">
    <property type="protein sequence ID" value="CDR45402.1"/>
    <property type="molecule type" value="Genomic_DNA"/>
</dbReference>
<feature type="compositionally biased region" description="Low complexity" evidence="2">
    <location>
        <begin position="160"/>
        <end position="185"/>
    </location>
</feature>
<evidence type="ECO:0000256" key="1">
    <source>
        <dbReference type="SAM" id="Coils"/>
    </source>
</evidence>
<dbReference type="PANTHER" id="PTHR47524">
    <property type="entry name" value="20S RRNA ACCUMULATION PROTEIN 4"/>
    <property type="match status" value="1"/>
</dbReference>
<evidence type="ECO:0000256" key="2">
    <source>
        <dbReference type="SAM" id="MobiDB-lite"/>
    </source>
</evidence>
<name>A0A061BBY9_CYBFA</name>
<keyword evidence="1" id="KW-0175">Coiled coil</keyword>
<dbReference type="VEuPathDB" id="FungiDB:BON22_1136"/>
<dbReference type="InterPro" id="IPR007320">
    <property type="entry name" value="PDCD2_C"/>
</dbReference>
<dbReference type="GO" id="GO:0030490">
    <property type="term" value="P:maturation of SSU-rRNA"/>
    <property type="evidence" value="ECO:0007669"/>
    <property type="project" value="TreeGrafter"/>
</dbReference>
<dbReference type="Pfam" id="PF04194">
    <property type="entry name" value="PDCD2_C"/>
    <property type="match status" value="1"/>
</dbReference>
<dbReference type="PhylomeDB" id="A0A061BBY9"/>
<proteinExistence type="predicted"/>